<dbReference type="EC" id="3.3.2.10" evidence="2"/>
<gene>
    <name evidence="2" type="ORF">LOM8899_01226</name>
</gene>
<evidence type="ECO:0000259" key="1">
    <source>
        <dbReference type="Pfam" id="PF12697"/>
    </source>
</evidence>
<dbReference type="Proteomes" id="UP000201613">
    <property type="component" value="Unassembled WGS sequence"/>
</dbReference>
<protein>
    <submittedName>
        <fullName evidence="2">Soluble epoxide hydrolase</fullName>
        <ecNumber evidence="2">3.3.2.10</ecNumber>
    </submittedName>
</protein>
<dbReference type="PANTHER" id="PTHR46438:SF11">
    <property type="entry name" value="LIPASE-RELATED"/>
    <property type="match status" value="1"/>
</dbReference>
<dbReference type="InterPro" id="IPR000639">
    <property type="entry name" value="Epox_hydrolase-like"/>
</dbReference>
<keyword evidence="3" id="KW-1185">Reference proteome</keyword>
<dbReference type="PANTHER" id="PTHR46438">
    <property type="entry name" value="ALPHA/BETA-HYDROLASES SUPERFAMILY PROTEIN"/>
    <property type="match status" value="1"/>
</dbReference>
<dbReference type="RefSeq" id="WP_093991181.1">
    <property type="nucleotide sequence ID" value="NZ_FXZK01000001.1"/>
</dbReference>
<dbReference type="InterPro" id="IPR017497">
    <property type="entry name" value="BchO"/>
</dbReference>
<evidence type="ECO:0000313" key="2">
    <source>
        <dbReference type="EMBL" id="SMY07094.1"/>
    </source>
</evidence>
<feature type="domain" description="AB hydrolase-1" evidence="1">
    <location>
        <begin position="37"/>
        <end position="275"/>
    </location>
</feature>
<dbReference type="InterPro" id="IPR000073">
    <property type="entry name" value="AB_hydrolase_1"/>
</dbReference>
<sequence>MRWPEDAAGWPMAEHSRMVLGRPHRWHVQEAGEGPTLILIHGAGGATQSWRGLFPLLAKTHHVVAVDLPGQGFTQMGARGRCGLDPMAEDLLSLVRQQGWTPAALIGHSAGVAVALRMVELGLRVPVVGINAALANFKGVAGWLFPTMAKVLALTPMTATVFAATASEATVRNLIKGTGSRLDAEGLALYRRLATDRTHVDATLTMMAQWRLDGLLARLPRIDVPVDLIVGTGDLAVPPATSDEAAALLPDARVTALTGLGHLAHEEAPAEVAEAILRVLSRSD</sequence>
<dbReference type="EMBL" id="FXZK01000001">
    <property type="protein sequence ID" value="SMY07094.1"/>
    <property type="molecule type" value="Genomic_DNA"/>
</dbReference>
<dbReference type="GO" id="GO:0004301">
    <property type="term" value="F:epoxide hydrolase activity"/>
    <property type="evidence" value="ECO:0007669"/>
    <property type="project" value="UniProtKB-EC"/>
</dbReference>
<dbReference type="AlphaFoldDB" id="A0A238LCG1"/>
<evidence type="ECO:0000313" key="3">
    <source>
        <dbReference type="Proteomes" id="UP000201613"/>
    </source>
</evidence>
<name>A0A238LCG1_9RHOB</name>
<dbReference type="InterPro" id="IPR029058">
    <property type="entry name" value="AB_hydrolase_fold"/>
</dbReference>
<dbReference type="NCBIfam" id="TIGR03056">
    <property type="entry name" value="bchO_mg_che_rel"/>
    <property type="match status" value="1"/>
</dbReference>
<dbReference type="OrthoDB" id="9804723at2"/>
<proteinExistence type="predicted"/>
<reference evidence="2 3" key="1">
    <citation type="submission" date="2017-05" db="EMBL/GenBank/DDBJ databases">
        <authorList>
            <person name="Song R."/>
            <person name="Chenine A.L."/>
            <person name="Ruprecht R.M."/>
        </authorList>
    </citation>
    <scope>NUCLEOTIDE SEQUENCE [LARGE SCALE GENOMIC DNA]</scope>
    <source>
        <strain evidence="2 3">CECT 8899</strain>
    </source>
</reference>
<organism evidence="2 3">
    <name type="scientific">Flavimaricola marinus</name>
    <dbReference type="NCBI Taxonomy" id="1819565"/>
    <lineage>
        <taxon>Bacteria</taxon>
        <taxon>Pseudomonadati</taxon>
        <taxon>Pseudomonadota</taxon>
        <taxon>Alphaproteobacteria</taxon>
        <taxon>Rhodobacterales</taxon>
        <taxon>Paracoccaceae</taxon>
        <taxon>Flavimaricola</taxon>
    </lineage>
</organism>
<dbReference type="PRINTS" id="PR00412">
    <property type="entry name" value="EPOXHYDRLASE"/>
</dbReference>
<keyword evidence="2" id="KW-0378">Hydrolase</keyword>
<dbReference type="Pfam" id="PF12697">
    <property type="entry name" value="Abhydrolase_6"/>
    <property type="match status" value="1"/>
</dbReference>
<dbReference type="Gene3D" id="3.40.50.1820">
    <property type="entry name" value="alpha/beta hydrolase"/>
    <property type="match status" value="1"/>
</dbReference>
<accession>A0A238LCG1</accession>
<dbReference type="SUPFAM" id="SSF53474">
    <property type="entry name" value="alpha/beta-Hydrolases"/>
    <property type="match status" value="1"/>
</dbReference>